<evidence type="ECO:0000313" key="3">
    <source>
        <dbReference type="Proteomes" id="UP000507470"/>
    </source>
</evidence>
<dbReference type="AlphaFoldDB" id="A0A6J8DHE8"/>
<evidence type="ECO:0008006" key="4">
    <source>
        <dbReference type="Google" id="ProtNLM"/>
    </source>
</evidence>
<organism evidence="2 3">
    <name type="scientific">Mytilus coruscus</name>
    <name type="common">Sea mussel</name>
    <dbReference type="NCBI Taxonomy" id="42192"/>
    <lineage>
        <taxon>Eukaryota</taxon>
        <taxon>Metazoa</taxon>
        <taxon>Spiralia</taxon>
        <taxon>Lophotrochozoa</taxon>
        <taxon>Mollusca</taxon>
        <taxon>Bivalvia</taxon>
        <taxon>Autobranchia</taxon>
        <taxon>Pteriomorphia</taxon>
        <taxon>Mytilida</taxon>
        <taxon>Mytiloidea</taxon>
        <taxon>Mytilidae</taxon>
        <taxon>Mytilinae</taxon>
        <taxon>Mytilus</taxon>
    </lineage>
</organism>
<gene>
    <name evidence="2" type="ORF">MCOR_40978</name>
</gene>
<sequence>MEFRSWRTDHGALSWKTVRWLEILASYNFTIQHRPGRQHNNADGLSPRPCSPCIYCTRQESEDRENTKKDDTEHVRVTKRATEEPKIFDTEEIDIEDNTDSFEWVQSRSSEEISTAQQSHTVLWQDYVIQWCRQCKRRQNHLKPQKPRTNEAIPGGGTFRTGGH</sequence>
<accession>A0A6J8DHE8</accession>
<dbReference type="OrthoDB" id="6783748at2759"/>
<protein>
    <recommendedName>
        <fullName evidence="4">Integrase zinc-binding domain-containing protein</fullName>
    </recommendedName>
</protein>
<keyword evidence="3" id="KW-1185">Reference proteome</keyword>
<evidence type="ECO:0000313" key="2">
    <source>
        <dbReference type="EMBL" id="CAC5407509.1"/>
    </source>
</evidence>
<proteinExistence type="predicted"/>
<feature type="region of interest" description="Disordered" evidence="1">
    <location>
        <begin position="142"/>
        <end position="164"/>
    </location>
</feature>
<evidence type="ECO:0000256" key="1">
    <source>
        <dbReference type="SAM" id="MobiDB-lite"/>
    </source>
</evidence>
<dbReference type="Proteomes" id="UP000507470">
    <property type="component" value="Unassembled WGS sequence"/>
</dbReference>
<feature type="compositionally biased region" description="Gly residues" evidence="1">
    <location>
        <begin position="154"/>
        <end position="164"/>
    </location>
</feature>
<feature type="region of interest" description="Disordered" evidence="1">
    <location>
        <begin position="60"/>
        <end position="85"/>
    </location>
</feature>
<reference evidence="2 3" key="1">
    <citation type="submission" date="2020-06" db="EMBL/GenBank/DDBJ databases">
        <authorList>
            <person name="Li R."/>
            <person name="Bekaert M."/>
        </authorList>
    </citation>
    <scope>NUCLEOTIDE SEQUENCE [LARGE SCALE GENOMIC DNA]</scope>
    <source>
        <strain evidence="3">wild</strain>
    </source>
</reference>
<dbReference type="EMBL" id="CACVKT020007420">
    <property type="protein sequence ID" value="CAC5407509.1"/>
    <property type="molecule type" value="Genomic_DNA"/>
</dbReference>
<name>A0A6J8DHE8_MYTCO</name>